<reference evidence="4 5" key="1">
    <citation type="submission" date="2014-09" db="EMBL/GenBank/DDBJ databases">
        <authorList>
            <person name="Hornung B.V."/>
        </authorList>
    </citation>
    <scope>NUCLEOTIDE SEQUENCE [LARGE SCALE GENOMIC DNA]</scope>
    <source>
        <strain evidence="4 5">FRIFI</strain>
    </source>
</reference>
<dbReference type="Pfam" id="PF04122">
    <property type="entry name" value="CW_binding_2"/>
    <property type="match status" value="3"/>
</dbReference>
<dbReference type="InterPro" id="IPR008334">
    <property type="entry name" value="5'-Nucleotdase_C"/>
</dbReference>
<evidence type="ECO:0000259" key="2">
    <source>
        <dbReference type="Pfam" id="PF00149"/>
    </source>
</evidence>
<dbReference type="GO" id="GO:0016788">
    <property type="term" value="F:hydrolase activity, acting on ester bonds"/>
    <property type="evidence" value="ECO:0007669"/>
    <property type="project" value="InterPro"/>
</dbReference>
<dbReference type="GO" id="GO:0046872">
    <property type="term" value="F:metal ion binding"/>
    <property type="evidence" value="ECO:0007669"/>
    <property type="project" value="InterPro"/>
</dbReference>
<dbReference type="PANTHER" id="PTHR11575:SF24">
    <property type="entry name" value="5'-NUCLEOTIDASE"/>
    <property type="match status" value="1"/>
</dbReference>
<dbReference type="GO" id="GO:0000166">
    <property type="term" value="F:nucleotide binding"/>
    <property type="evidence" value="ECO:0007669"/>
    <property type="project" value="InterPro"/>
</dbReference>
<dbReference type="Gene3D" id="3.90.780.10">
    <property type="entry name" value="5'-Nucleotidase, C-terminal domain"/>
    <property type="match status" value="1"/>
</dbReference>
<organism evidence="4 5">
    <name type="scientific">Romboutsia hominis</name>
    <dbReference type="NCBI Taxonomy" id="1507512"/>
    <lineage>
        <taxon>Bacteria</taxon>
        <taxon>Bacillati</taxon>
        <taxon>Bacillota</taxon>
        <taxon>Clostridia</taxon>
        <taxon>Peptostreptococcales</taxon>
        <taxon>Peptostreptococcaceae</taxon>
        <taxon>Romboutsia</taxon>
    </lineage>
</organism>
<feature type="domain" description="Calcineurin-like phosphoesterase" evidence="2">
    <location>
        <begin position="39"/>
        <end position="247"/>
    </location>
</feature>
<gene>
    <name evidence="4" type="ORF">FRIFI_1463</name>
</gene>
<evidence type="ECO:0000259" key="3">
    <source>
        <dbReference type="Pfam" id="PF02872"/>
    </source>
</evidence>
<accession>A0A2P2BRK5</accession>
<dbReference type="Gene3D" id="3.60.21.10">
    <property type="match status" value="1"/>
</dbReference>
<evidence type="ECO:0000313" key="4">
    <source>
        <dbReference type="EMBL" id="CEI72997.1"/>
    </source>
</evidence>
<dbReference type="GO" id="GO:0030288">
    <property type="term" value="C:outer membrane-bounded periplasmic space"/>
    <property type="evidence" value="ECO:0007669"/>
    <property type="project" value="TreeGrafter"/>
</dbReference>
<sequence>MSKKLNLRKVTSLALVLGLSIPMLYPSEVRALEENKKITILHTNDIHGRFVKNDKTIGVDVLSSIKKQTPNSLLLDAGDTIHGLPFVTLNKGQDAVDLMNAAGYDFMTPGNHDFNYGYERLLELVKKLELTNGQQKMRVLSSNVTKDGKSVFTPNAIKEINGVKVGIFGLSSPETAYKTNPNNVKGLKFEDPVQMAKKQVEELEKNGAEVIVGLAHVGIDESSDPTTIDIANEVNGIDVIVDGHSHSNLPNGKKVKDTLIVSTGEYMQNIGKVELEVSSVNGKHEVVNANASHITKEQASKIASDSVVENKIKEIEEAQDKILSVNVGNTDVHLEGRRENVRTKETNLGNLITDAMISETNADVAITNGGGIRDSINIGDITKGEVIKVLPFGNYIVTKELTGAQIKKVLEHGVKDYGTPAGSFTHIGGMKIVVDPRNEVGNKVIDITINNKKIDMNKKYTVATNDFMAVGGDDYPCFNDESIINEYSGLDEALIKYLEKTGTVSPKVEGRITSVIEKLVGDNRYHTATKISLSGFEKADNVVLVNSNAMSDALSATPFAKLKDAPVLLTESSKLSNETKAEIQRLGAKNVYIVGGDSVVNENVVNELKTMNLTTERISGKDRYETSLKIAKKLGDVSEVVVVNGVRGLSDAVSIAPVAANKNMPILLASDTNGTKVFDEFIKDEKITKSYVIGKEGSISEEVAKTLPNSQRIGGIDRDETNAMIIDNFYKDIEIKNLFVAKNGMNREQDLVDALALGVVASKENSPILIGSDKLNDKQKEVLGNKTIKSLTQVGGNGNEGIVKEVSNMIKR</sequence>
<dbReference type="KEGG" id="rhom:FRIFI_1463"/>
<dbReference type="PANTHER" id="PTHR11575">
    <property type="entry name" value="5'-NUCLEOTIDASE-RELATED"/>
    <property type="match status" value="1"/>
</dbReference>
<keyword evidence="1" id="KW-0732">Signal</keyword>
<dbReference type="Pfam" id="PF00149">
    <property type="entry name" value="Metallophos"/>
    <property type="match status" value="1"/>
</dbReference>
<dbReference type="SUPFAM" id="SSF56300">
    <property type="entry name" value="Metallo-dependent phosphatases"/>
    <property type="match status" value="1"/>
</dbReference>
<dbReference type="InterPro" id="IPR007253">
    <property type="entry name" value="Cell_wall-bd_2"/>
</dbReference>
<protein>
    <submittedName>
        <fullName evidence="4">Trifunctional nucleotide phosphoesterase protein YfkN</fullName>
    </submittedName>
</protein>
<evidence type="ECO:0000313" key="5">
    <source>
        <dbReference type="Proteomes" id="UP000245695"/>
    </source>
</evidence>
<dbReference type="Gene3D" id="3.40.50.12090">
    <property type="match status" value="2"/>
</dbReference>
<dbReference type="AlphaFoldDB" id="A0A2P2BRK5"/>
<dbReference type="Proteomes" id="UP000245695">
    <property type="component" value="Chromosome 1"/>
</dbReference>
<dbReference type="PROSITE" id="PS00785">
    <property type="entry name" value="5_NUCLEOTIDASE_1"/>
    <property type="match status" value="1"/>
</dbReference>
<dbReference type="InterPro" id="IPR006179">
    <property type="entry name" value="5_nucleotidase/apyrase"/>
</dbReference>
<dbReference type="RefSeq" id="WP_166505468.1">
    <property type="nucleotide sequence ID" value="NZ_LN650648.1"/>
</dbReference>
<dbReference type="InterPro" id="IPR006146">
    <property type="entry name" value="5'-Nucleotdase_CS"/>
</dbReference>
<evidence type="ECO:0000256" key="1">
    <source>
        <dbReference type="ARBA" id="ARBA00022729"/>
    </source>
</evidence>
<dbReference type="PRINTS" id="PR01607">
    <property type="entry name" value="APYRASEFAMLY"/>
</dbReference>
<dbReference type="EMBL" id="LN650648">
    <property type="protein sequence ID" value="CEI72997.1"/>
    <property type="molecule type" value="Genomic_DNA"/>
</dbReference>
<keyword evidence="5" id="KW-1185">Reference proteome</keyword>
<dbReference type="GO" id="GO:0009166">
    <property type="term" value="P:nucleotide catabolic process"/>
    <property type="evidence" value="ECO:0007669"/>
    <property type="project" value="InterPro"/>
</dbReference>
<dbReference type="SUPFAM" id="SSF55816">
    <property type="entry name" value="5'-nucleotidase (syn. UDP-sugar hydrolase), C-terminal domain"/>
    <property type="match status" value="1"/>
</dbReference>
<dbReference type="Pfam" id="PF02872">
    <property type="entry name" value="5_nucleotid_C"/>
    <property type="match status" value="1"/>
</dbReference>
<dbReference type="FunFam" id="3.40.50.12090:FF:000001">
    <property type="entry name" value="Cell surface protein"/>
    <property type="match status" value="1"/>
</dbReference>
<name>A0A2P2BRK5_9FIRM</name>
<feature type="domain" description="5'-Nucleotidase C-terminal" evidence="3">
    <location>
        <begin position="327"/>
        <end position="479"/>
    </location>
</feature>
<dbReference type="InterPro" id="IPR004843">
    <property type="entry name" value="Calcineurin-like_PHP"/>
</dbReference>
<proteinExistence type="predicted"/>
<dbReference type="InterPro" id="IPR036907">
    <property type="entry name" value="5'-Nucleotdase_C_sf"/>
</dbReference>
<dbReference type="InterPro" id="IPR029052">
    <property type="entry name" value="Metallo-depent_PP-like"/>
</dbReference>